<dbReference type="RefSeq" id="WP_380129032.1">
    <property type="nucleotide sequence ID" value="NZ_JBHSIU010000131.1"/>
</dbReference>
<evidence type="ECO:0000259" key="3">
    <source>
        <dbReference type="PROSITE" id="PS50076"/>
    </source>
</evidence>
<accession>A0ABV9WIZ0</accession>
<dbReference type="SMART" id="SM00271">
    <property type="entry name" value="DnaJ"/>
    <property type="match status" value="1"/>
</dbReference>
<dbReference type="InterPro" id="IPR018253">
    <property type="entry name" value="DnaJ_domain_CS"/>
</dbReference>
<dbReference type="PANTHER" id="PTHR43096:SF52">
    <property type="entry name" value="DNAJ HOMOLOG 1, MITOCHONDRIAL-RELATED"/>
    <property type="match status" value="1"/>
</dbReference>
<feature type="compositionally biased region" description="Basic and acidic residues" evidence="2">
    <location>
        <begin position="141"/>
        <end position="162"/>
    </location>
</feature>
<dbReference type="Proteomes" id="UP001595912">
    <property type="component" value="Unassembled WGS sequence"/>
</dbReference>
<protein>
    <submittedName>
        <fullName evidence="4">DnaJ C-terminal domain-containing protein</fullName>
    </submittedName>
</protein>
<feature type="region of interest" description="Disordered" evidence="2">
    <location>
        <begin position="72"/>
        <end position="168"/>
    </location>
</feature>
<dbReference type="PANTHER" id="PTHR43096">
    <property type="entry name" value="DNAJ HOMOLOG 1, MITOCHONDRIAL-RELATED"/>
    <property type="match status" value="1"/>
</dbReference>
<comment type="caution">
    <text evidence="4">The sequence shown here is derived from an EMBL/GenBank/DDBJ whole genome shotgun (WGS) entry which is preliminary data.</text>
</comment>
<dbReference type="CDD" id="cd06257">
    <property type="entry name" value="DnaJ"/>
    <property type="match status" value="1"/>
</dbReference>
<dbReference type="PRINTS" id="PR00625">
    <property type="entry name" value="JDOMAIN"/>
</dbReference>
<dbReference type="SUPFAM" id="SSF49493">
    <property type="entry name" value="HSP40/DnaJ peptide-binding domain"/>
    <property type="match status" value="2"/>
</dbReference>
<dbReference type="Pfam" id="PF00226">
    <property type="entry name" value="DnaJ"/>
    <property type="match status" value="1"/>
</dbReference>
<dbReference type="EMBL" id="JBHSIU010000131">
    <property type="protein sequence ID" value="MFC5008344.1"/>
    <property type="molecule type" value="Genomic_DNA"/>
</dbReference>
<evidence type="ECO:0000313" key="5">
    <source>
        <dbReference type="Proteomes" id="UP001595912"/>
    </source>
</evidence>
<keyword evidence="5" id="KW-1185">Reference proteome</keyword>
<organism evidence="4 5">
    <name type="scientific">Dactylosporangium cerinum</name>
    <dbReference type="NCBI Taxonomy" id="1434730"/>
    <lineage>
        <taxon>Bacteria</taxon>
        <taxon>Bacillati</taxon>
        <taxon>Actinomycetota</taxon>
        <taxon>Actinomycetes</taxon>
        <taxon>Micromonosporales</taxon>
        <taxon>Micromonosporaceae</taxon>
        <taxon>Dactylosporangium</taxon>
    </lineage>
</organism>
<evidence type="ECO:0000256" key="1">
    <source>
        <dbReference type="ARBA" id="ARBA00023186"/>
    </source>
</evidence>
<sequence length="342" mass="36541">MPVETRDYYADLGVPRTARSEEVRRAYRNLARRHHPDVNREPGAEERFKAIAEAYQVLSDPRRRRDYDATCGLGGATADDWLGSLFQGGLGSPPAPGRQAGPEAPGRQAGPEAPGRQAGPEAPGRQAGPERRQPPYNQPGPRDRPRSNDDRPRPGADSHDQPRAGADSQAGFAVAVEDAYHGARRTVTLPGPTGRPRQYTVDVPAGVAEGQRIRLAGQGSPGTGGGPSGDLYLVVHLSPHPRYKVHGRDIVVELPVTPWEAALGAPVQVQTPGGPVRLDVPPGSSSGRRLRLPALGLPNPRGAAGDLHVKVRIVVPPDLSDRERRLYAELAAASTTDPRRPA</sequence>
<feature type="domain" description="J" evidence="3">
    <location>
        <begin position="7"/>
        <end position="71"/>
    </location>
</feature>
<dbReference type="InterPro" id="IPR001623">
    <property type="entry name" value="DnaJ_domain"/>
</dbReference>
<dbReference type="PROSITE" id="PS00636">
    <property type="entry name" value="DNAJ_1"/>
    <property type="match status" value="1"/>
</dbReference>
<dbReference type="PROSITE" id="PS50076">
    <property type="entry name" value="DNAJ_2"/>
    <property type="match status" value="1"/>
</dbReference>
<dbReference type="SUPFAM" id="SSF46565">
    <property type="entry name" value="Chaperone J-domain"/>
    <property type="match status" value="1"/>
</dbReference>
<keyword evidence="1" id="KW-0143">Chaperone</keyword>
<dbReference type="InterPro" id="IPR008971">
    <property type="entry name" value="HSP40/DnaJ_pept-bd"/>
</dbReference>
<proteinExistence type="predicted"/>
<name>A0ABV9WIZ0_9ACTN</name>
<reference evidence="5" key="1">
    <citation type="journal article" date="2019" name="Int. J. Syst. Evol. Microbiol.">
        <title>The Global Catalogue of Microorganisms (GCM) 10K type strain sequencing project: providing services to taxonomists for standard genome sequencing and annotation.</title>
        <authorList>
            <consortium name="The Broad Institute Genomics Platform"/>
            <consortium name="The Broad Institute Genome Sequencing Center for Infectious Disease"/>
            <person name="Wu L."/>
            <person name="Ma J."/>
        </authorList>
    </citation>
    <scope>NUCLEOTIDE SEQUENCE [LARGE SCALE GENOMIC DNA]</scope>
    <source>
        <strain evidence="5">CGMCC 4.7152</strain>
    </source>
</reference>
<dbReference type="InterPro" id="IPR036869">
    <property type="entry name" value="J_dom_sf"/>
</dbReference>
<dbReference type="Gene3D" id="1.10.287.110">
    <property type="entry name" value="DnaJ domain"/>
    <property type="match status" value="1"/>
</dbReference>
<gene>
    <name evidence="4" type="ORF">ACFPIJ_62365</name>
</gene>
<evidence type="ECO:0000313" key="4">
    <source>
        <dbReference type="EMBL" id="MFC5008344.1"/>
    </source>
</evidence>
<dbReference type="InterPro" id="IPR002939">
    <property type="entry name" value="DnaJ_C"/>
</dbReference>
<dbReference type="Gene3D" id="2.60.260.20">
    <property type="entry name" value="Urease metallochaperone UreE, N-terminal domain"/>
    <property type="match status" value="2"/>
</dbReference>
<evidence type="ECO:0000256" key="2">
    <source>
        <dbReference type="SAM" id="MobiDB-lite"/>
    </source>
</evidence>
<dbReference type="CDD" id="cd10747">
    <property type="entry name" value="DnaJ_C"/>
    <property type="match status" value="1"/>
</dbReference>
<dbReference type="Pfam" id="PF01556">
    <property type="entry name" value="DnaJ_C"/>
    <property type="match status" value="1"/>
</dbReference>